<dbReference type="InterPro" id="IPR043519">
    <property type="entry name" value="NT_sf"/>
</dbReference>
<keyword evidence="2" id="KW-1185">Reference proteome</keyword>
<dbReference type="AlphaFoldDB" id="A0A4S8KPQ9"/>
<accession>A0A4S8KPQ9</accession>
<dbReference type="Proteomes" id="UP000297245">
    <property type="component" value="Unassembled WGS sequence"/>
</dbReference>
<dbReference type="Gene3D" id="3.30.460.40">
    <property type="match status" value="1"/>
</dbReference>
<dbReference type="EMBL" id="ML180409">
    <property type="protein sequence ID" value="THU77541.1"/>
    <property type="molecule type" value="Genomic_DNA"/>
</dbReference>
<proteinExistence type="predicted"/>
<reference evidence="1 2" key="1">
    <citation type="journal article" date="2019" name="Nat. Ecol. Evol.">
        <title>Megaphylogeny resolves global patterns of mushroom evolution.</title>
        <authorList>
            <person name="Varga T."/>
            <person name="Krizsan K."/>
            <person name="Foldi C."/>
            <person name="Dima B."/>
            <person name="Sanchez-Garcia M."/>
            <person name="Sanchez-Ramirez S."/>
            <person name="Szollosi G.J."/>
            <person name="Szarkandi J.G."/>
            <person name="Papp V."/>
            <person name="Albert L."/>
            <person name="Andreopoulos W."/>
            <person name="Angelini C."/>
            <person name="Antonin V."/>
            <person name="Barry K.W."/>
            <person name="Bougher N.L."/>
            <person name="Buchanan P."/>
            <person name="Buyck B."/>
            <person name="Bense V."/>
            <person name="Catcheside P."/>
            <person name="Chovatia M."/>
            <person name="Cooper J."/>
            <person name="Damon W."/>
            <person name="Desjardin D."/>
            <person name="Finy P."/>
            <person name="Geml J."/>
            <person name="Haridas S."/>
            <person name="Hughes K."/>
            <person name="Justo A."/>
            <person name="Karasinski D."/>
            <person name="Kautmanova I."/>
            <person name="Kiss B."/>
            <person name="Kocsube S."/>
            <person name="Kotiranta H."/>
            <person name="LaButti K.M."/>
            <person name="Lechner B.E."/>
            <person name="Liimatainen K."/>
            <person name="Lipzen A."/>
            <person name="Lukacs Z."/>
            <person name="Mihaltcheva S."/>
            <person name="Morgado L.N."/>
            <person name="Niskanen T."/>
            <person name="Noordeloos M.E."/>
            <person name="Ohm R.A."/>
            <person name="Ortiz-Santana B."/>
            <person name="Ovrebo C."/>
            <person name="Racz N."/>
            <person name="Riley R."/>
            <person name="Savchenko A."/>
            <person name="Shiryaev A."/>
            <person name="Soop K."/>
            <person name="Spirin V."/>
            <person name="Szebenyi C."/>
            <person name="Tomsovsky M."/>
            <person name="Tulloss R.E."/>
            <person name="Uehling J."/>
            <person name="Grigoriev I.V."/>
            <person name="Vagvolgyi C."/>
            <person name="Papp T."/>
            <person name="Martin F.M."/>
            <person name="Miettinen O."/>
            <person name="Hibbett D.S."/>
            <person name="Nagy L.G."/>
        </authorList>
    </citation>
    <scope>NUCLEOTIDE SEQUENCE [LARGE SCALE GENOMIC DNA]</scope>
    <source>
        <strain evidence="1 2">CBS 962.96</strain>
    </source>
</reference>
<evidence type="ECO:0000313" key="2">
    <source>
        <dbReference type="Proteomes" id="UP000297245"/>
    </source>
</evidence>
<gene>
    <name evidence="1" type="ORF">K435DRAFT_770155</name>
</gene>
<dbReference type="SUPFAM" id="SSF81301">
    <property type="entry name" value="Nucleotidyltransferase"/>
    <property type="match status" value="1"/>
</dbReference>
<evidence type="ECO:0000313" key="1">
    <source>
        <dbReference type="EMBL" id="THU77541.1"/>
    </source>
</evidence>
<protein>
    <submittedName>
        <fullName evidence="1">Uncharacterized protein</fullName>
    </submittedName>
</protein>
<sequence length="236" mass="27834">MVHNNQSLTSWEVRQSAKETVSILKNNKVKCCLFGSLACHIQGMKYRRPGDVDLVILNHGKRNAEYFKELVASSDSDRFYLEKSTNPKAKYKKLFYRVTPYQGRDPSKVYKIDILIAGQDYPLQIPNVPVSCIQYSKQYPGLPLMPLLPLLLMKLQGWYDHRSSWRKDQVEKQRRDITDIGKLLKMAKNEECHLDEEIKGIWRLPKWFTNRMRRFVGEYIEHFPDTEEDWNSLGFE</sequence>
<dbReference type="OrthoDB" id="3133286at2759"/>
<name>A0A4S8KPQ9_DENBC</name>
<organism evidence="1 2">
    <name type="scientific">Dendrothele bispora (strain CBS 962.96)</name>
    <dbReference type="NCBI Taxonomy" id="1314807"/>
    <lineage>
        <taxon>Eukaryota</taxon>
        <taxon>Fungi</taxon>
        <taxon>Dikarya</taxon>
        <taxon>Basidiomycota</taxon>
        <taxon>Agaricomycotina</taxon>
        <taxon>Agaricomycetes</taxon>
        <taxon>Agaricomycetidae</taxon>
        <taxon>Agaricales</taxon>
        <taxon>Agaricales incertae sedis</taxon>
        <taxon>Dendrothele</taxon>
    </lineage>
</organism>